<evidence type="ECO:0000313" key="8">
    <source>
        <dbReference type="Proteomes" id="UP000663862"/>
    </source>
</evidence>
<dbReference type="EC" id="3.1.3.48" evidence="1"/>
<dbReference type="PRINTS" id="PR00700">
    <property type="entry name" value="PRTYPHPHTASE"/>
</dbReference>
<accession>A0A820IKT0</accession>
<dbReference type="InterPro" id="IPR050348">
    <property type="entry name" value="Protein-Tyr_Phosphatase"/>
</dbReference>
<feature type="domain" description="Tyrosine-protein phosphatase" evidence="5">
    <location>
        <begin position="37"/>
        <end position="151"/>
    </location>
</feature>
<dbReference type="SMART" id="SM00194">
    <property type="entry name" value="PTPc"/>
    <property type="match status" value="1"/>
</dbReference>
<evidence type="ECO:0000259" key="5">
    <source>
        <dbReference type="PROSITE" id="PS50055"/>
    </source>
</evidence>
<evidence type="ECO:0000259" key="6">
    <source>
        <dbReference type="PROSITE" id="PS50056"/>
    </source>
</evidence>
<dbReference type="EMBL" id="CAJOBQ010000272">
    <property type="protein sequence ID" value="CAF4313465.1"/>
    <property type="molecule type" value="Genomic_DNA"/>
</dbReference>
<comment type="catalytic activity">
    <reaction evidence="4">
        <text>O-phospho-L-tyrosyl-[protein] + H2O = L-tyrosyl-[protein] + phosphate</text>
        <dbReference type="Rhea" id="RHEA:10684"/>
        <dbReference type="Rhea" id="RHEA-COMP:10136"/>
        <dbReference type="Rhea" id="RHEA-COMP:20101"/>
        <dbReference type="ChEBI" id="CHEBI:15377"/>
        <dbReference type="ChEBI" id="CHEBI:43474"/>
        <dbReference type="ChEBI" id="CHEBI:46858"/>
        <dbReference type="ChEBI" id="CHEBI:61978"/>
        <dbReference type="EC" id="3.1.3.48"/>
    </reaction>
</comment>
<dbReference type="InterPro" id="IPR003595">
    <property type="entry name" value="Tyr_Pase_cat"/>
</dbReference>
<keyword evidence="3" id="KW-0904">Protein phosphatase</keyword>
<dbReference type="InterPro" id="IPR016130">
    <property type="entry name" value="Tyr_Pase_AS"/>
</dbReference>
<feature type="domain" description="Tyrosine-protein phosphatase" evidence="5">
    <location>
        <begin position="179"/>
        <end position="447"/>
    </location>
</feature>
<evidence type="ECO:0000256" key="4">
    <source>
        <dbReference type="ARBA" id="ARBA00051722"/>
    </source>
</evidence>
<dbReference type="SUPFAM" id="SSF52799">
    <property type="entry name" value="(Phosphotyrosine protein) phosphatases II"/>
    <property type="match status" value="2"/>
</dbReference>
<dbReference type="AlphaFoldDB" id="A0A820IKT0"/>
<sequence length="477" mass="56425">MIIRFHFFVCFYLYKISNGKEFSLPSSLTAVDDEIFSFDLPNNEQDFRLIVQYHYTQWKDMDVPADSHTLLHLIREVNEQITPEQYPIVVHCTAGVGRTGTYIAIDAMIDKIKQEEKVDIYNFVSKMRRERHLMVQTVKQYVFIYRSLLEYYLYGNTRIQGNIFRSTYFNLKNNKQMLLFSEYNRLQLLPVENVFHRDAHLITNINKNRHTQIVPYDHNRVRLSRILGHPYINASFIEGYSHESSFIITQDPLLETIDEFWRMFLEHDSNTIVQLHTVEEPCPPCPIYYPNDVDTSMKISSTILLKLIEKQIIDEKYIIRQFCLTDARECESKTIYQYEYLLPLCNNDEYENEQCTPTVLVQNLFDFMGYVSKRSNQNNQNRYITVHCGNGGPSCSIFCTSLILLDQLKNEHSIDIFQRVRALQRQRPAMINSFAQYEYLYKIILKFLDDSFTLTHVQSSQSLNNSIYDNNQENVNL</sequence>
<dbReference type="CDD" id="cd00047">
    <property type="entry name" value="PTPc"/>
    <property type="match status" value="1"/>
</dbReference>
<evidence type="ECO:0000256" key="1">
    <source>
        <dbReference type="ARBA" id="ARBA00013064"/>
    </source>
</evidence>
<dbReference type="FunFam" id="3.90.190.10:FF:000270">
    <property type="entry name" value="Protein-tyrosine-phosphatase"/>
    <property type="match status" value="1"/>
</dbReference>
<evidence type="ECO:0000313" key="7">
    <source>
        <dbReference type="EMBL" id="CAF4313465.1"/>
    </source>
</evidence>
<evidence type="ECO:0000256" key="3">
    <source>
        <dbReference type="ARBA" id="ARBA00022912"/>
    </source>
</evidence>
<dbReference type="PROSITE" id="PS00383">
    <property type="entry name" value="TYR_PHOSPHATASE_1"/>
    <property type="match status" value="1"/>
</dbReference>
<dbReference type="Proteomes" id="UP000663862">
    <property type="component" value="Unassembled WGS sequence"/>
</dbReference>
<dbReference type="SMART" id="SM00404">
    <property type="entry name" value="PTPc_motif"/>
    <property type="match status" value="2"/>
</dbReference>
<dbReference type="PANTHER" id="PTHR19134">
    <property type="entry name" value="RECEPTOR-TYPE TYROSINE-PROTEIN PHOSPHATASE"/>
    <property type="match status" value="1"/>
</dbReference>
<keyword evidence="2" id="KW-0378">Hydrolase</keyword>
<evidence type="ECO:0000256" key="2">
    <source>
        <dbReference type="ARBA" id="ARBA00022801"/>
    </source>
</evidence>
<dbReference type="Pfam" id="PF00102">
    <property type="entry name" value="Y_phosphatase"/>
    <property type="match status" value="2"/>
</dbReference>
<dbReference type="InterPro" id="IPR000387">
    <property type="entry name" value="Tyr_Pase_dom"/>
</dbReference>
<dbReference type="InterPro" id="IPR000242">
    <property type="entry name" value="PTP_cat"/>
</dbReference>
<dbReference type="InterPro" id="IPR029021">
    <property type="entry name" value="Prot-tyrosine_phosphatase-like"/>
</dbReference>
<protein>
    <recommendedName>
        <fullName evidence="1">protein-tyrosine-phosphatase</fullName>
        <ecNumber evidence="1">3.1.3.48</ecNumber>
    </recommendedName>
</protein>
<name>A0A820IKT0_9BILA</name>
<dbReference type="Gene3D" id="3.90.190.10">
    <property type="entry name" value="Protein tyrosine phosphatase superfamily"/>
    <property type="match status" value="2"/>
</dbReference>
<gene>
    <name evidence="7" type="ORF">TSG867_LOCUS7067</name>
</gene>
<comment type="caution">
    <text evidence="7">The sequence shown here is derived from an EMBL/GenBank/DDBJ whole genome shotgun (WGS) entry which is preliminary data.</text>
</comment>
<dbReference type="PROSITE" id="PS50055">
    <property type="entry name" value="TYR_PHOSPHATASE_PTP"/>
    <property type="match status" value="2"/>
</dbReference>
<reference evidence="7" key="1">
    <citation type="submission" date="2021-02" db="EMBL/GenBank/DDBJ databases">
        <authorList>
            <person name="Nowell W R."/>
        </authorList>
    </citation>
    <scope>NUCLEOTIDE SEQUENCE</scope>
</reference>
<dbReference type="GO" id="GO:0004725">
    <property type="term" value="F:protein tyrosine phosphatase activity"/>
    <property type="evidence" value="ECO:0007669"/>
    <property type="project" value="UniProtKB-EC"/>
</dbReference>
<dbReference type="PROSITE" id="PS50056">
    <property type="entry name" value="TYR_PHOSPHATASE_2"/>
    <property type="match status" value="2"/>
</dbReference>
<feature type="domain" description="Tyrosine specific protein phosphatases" evidence="6">
    <location>
        <begin position="68"/>
        <end position="142"/>
    </location>
</feature>
<feature type="domain" description="Tyrosine specific protein phosphatases" evidence="6">
    <location>
        <begin position="365"/>
        <end position="438"/>
    </location>
</feature>
<proteinExistence type="predicted"/>
<organism evidence="7 8">
    <name type="scientific">Rotaria socialis</name>
    <dbReference type="NCBI Taxonomy" id="392032"/>
    <lineage>
        <taxon>Eukaryota</taxon>
        <taxon>Metazoa</taxon>
        <taxon>Spiralia</taxon>
        <taxon>Gnathifera</taxon>
        <taxon>Rotifera</taxon>
        <taxon>Eurotatoria</taxon>
        <taxon>Bdelloidea</taxon>
        <taxon>Philodinida</taxon>
        <taxon>Philodinidae</taxon>
        <taxon>Rotaria</taxon>
    </lineage>
</organism>
<dbReference type="PANTHER" id="PTHR19134:SF449">
    <property type="entry name" value="TYROSINE-PROTEIN PHOSPHATASE 1"/>
    <property type="match status" value="1"/>
</dbReference>
<dbReference type="FunFam" id="3.90.190.10:FF:000102">
    <property type="entry name" value="Receptor-type tyrosine-protein phosphatase"/>
    <property type="match status" value="1"/>
</dbReference>